<dbReference type="CDD" id="cd02440">
    <property type="entry name" value="AdoMet_MTases"/>
    <property type="match status" value="1"/>
</dbReference>
<dbReference type="AlphaFoldDB" id="A0A3T1D184"/>
<organism evidence="2 3">
    <name type="scientific">Cohnella abietis</name>
    <dbReference type="NCBI Taxonomy" id="2507935"/>
    <lineage>
        <taxon>Bacteria</taxon>
        <taxon>Bacillati</taxon>
        <taxon>Bacillota</taxon>
        <taxon>Bacilli</taxon>
        <taxon>Bacillales</taxon>
        <taxon>Paenibacillaceae</taxon>
        <taxon>Cohnella</taxon>
    </lineage>
</organism>
<dbReference type="PANTHER" id="PTHR43675">
    <property type="entry name" value="ARSENITE METHYLTRANSFERASE"/>
    <property type="match status" value="1"/>
</dbReference>
<sequence>MTNQNNKYSGNFYEEIGNFLGENYLNFGFTKGTLQEVDFLIEHMDLQADASIIDIGCGPGRHSLELSRRGFMTTGVDISSSFIELAQRRAAEENLNATFIVADARRLPLTQSYDGAICLCEGAFGLAGDDEGHKQILREVHRVLKRDSLFVLTAINALSAVRIDDNMNAYTNTTSAIETITNSEGASKEVGIYTTAFTFRELKLLFEQSGFRVLNGYGCSAGNFSDKQLSVSDIEIMIVAQRI</sequence>
<dbReference type="GO" id="GO:0008168">
    <property type="term" value="F:methyltransferase activity"/>
    <property type="evidence" value="ECO:0007669"/>
    <property type="project" value="TreeGrafter"/>
</dbReference>
<dbReference type="SUPFAM" id="SSF53335">
    <property type="entry name" value="S-adenosyl-L-methionine-dependent methyltransferases"/>
    <property type="match status" value="1"/>
</dbReference>
<evidence type="ECO:0000259" key="1">
    <source>
        <dbReference type="Pfam" id="PF13649"/>
    </source>
</evidence>
<dbReference type="RefSeq" id="WP_157993966.1">
    <property type="nucleotide sequence ID" value="NZ_AP019400.1"/>
</dbReference>
<proteinExistence type="predicted"/>
<dbReference type="KEGG" id="cohn:KCTCHS21_12620"/>
<dbReference type="InterPro" id="IPR029063">
    <property type="entry name" value="SAM-dependent_MTases_sf"/>
</dbReference>
<keyword evidence="3" id="KW-1185">Reference proteome</keyword>
<protein>
    <recommendedName>
        <fullName evidence="1">Methyltransferase domain-containing protein</fullName>
    </recommendedName>
</protein>
<dbReference type="InterPro" id="IPR041698">
    <property type="entry name" value="Methyltransf_25"/>
</dbReference>
<dbReference type="OrthoDB" id="9804312at2"/>
<dbReference type="Gene3D" id="3.40.50.150">
    <property type="entry name" value="Vaccinia Virus protein VP39"/>
    <property type="match status" value="1"/>
</dbReference>
<feature type="domain" description="Methyltransferase" evidence="1">
    <location>
        <begin position="52"/>
        <end position="146"/>
    </location>
</feature>
<gene>
    <name evidence="2" type="ORF">KCTCHS21_12620</name>
</gene>
<name>A0A3T1D184_9BACL</name>
<dbReference type="Pfam" id="PF13649">
    <property type="entry name" value="Methyltransf_25"/>
    <property type="match status" value="1"/>
</dbReference>
<evidence type="ECO:0000313" key="3">
    <source>
        <dbReference type="Proteomes" id="UP000289856"/>
    </source>
</evidence>
<dbReference type="InterPro" id="IPR026669">
    <property type="entry name" value="Arsenite_MeTrfase-like"/>
</dbReference>
<dbReference type="PANTHER" id="PTHR43675:SF30">
    <property type="entry name" value="CYCLOPROPANE-FATTY-ACYL-PHOSPHOLIPID SYNTHASE"/>
    <property type="match status" value="1"/>
</dbReference>
<reference evidence="2 3" key="1">
    <citation type="submission" date="2019-01" db="EMBL/GenBank/DDBJ databases">
        <title>Complete genome sequence of Cohnella hallensis HS21 isolated from Korean fir (Abies koreana) rhizospheric soil.</title>
        <authorList>
            <person name="Jiang L."/>
            <person name="Kang S.W."/>
            <person name="Kim S."/>
            <person name="Jung J."/>
            <person name="Kim C.Y."/>
            <person name="Kim D.H."/>
            <person name="Kim S.W."/>
            <person name="Lee J."/>
        </authorList>
    </citation>
    <scope>NUCLEOTIDE SEQUENCE [LARGE SCALE GENOMIC DNA]</scope>
    <source>
        <strain evidence="2 3">HS21</strain>
    </source>
</reference>
<evidence type="ECO:0000313" key="2">
    <source>
        <dbReference type="EMBL" id="BBI31863.1"/>
    </source>
</evidence>
<dbReference type="EMBL" id="AP019400">
    <property type="protein sequence ID" value="BBI31863.1"/>
    <property type="molecule type" value="Genomic_DNA"/>
</dbReference>
<accession>A0A3T1D184</accession>
<dbReference type="Proteomes" id="UP000289856">
    <property type="component" value="Chromosome"/>
</dbReference>